<dbReference type="InterPro" id="IPR000182">
    <property type="entry name" value="GNAT_dom"/>
</dbReference>
<dbReference type="CDD" id="cd04301">
    <property type="entry name" value="NAT_SF"/>
    <property type="match status" value="1"/>
</dbReference>
<protein>
    <recommendedName>
        <fullName evidence="1">N-acetyltransferase domain-containing protein</fullName>
    </recommendedName>
</protein>
<proteinExistence type="predicted"/>
<sequence>MKKQDLLTAIHVAERNEFAEAIHLHRQAEICQKLFPDQNVLIQPIAGGTAIKTLPSFAWKLNRIAGLGMRGLVLLERDLRQVESTFASLGLCPQIHLCPLSDPSALRVLASCGYTVSTFVNVYACFLDDSSHVGRIDDYRKRDFGAGVVVSKATTDQSETFIQASITGFKDNGRSPELLAVLAQIASLREDTHLYFARIGDHIVGTAALAVMNTPHGEVAHFYLDSTATEYRGKGVHRALIEARLFDAKQLGVKFASLATTPGSGSARNAEKAGFSLAYTKAIFTKLFSS</sequence>
<keyword evidence="3" id="KW-1185">Reference proteome</keyword>
<reference evidence="2 3" key="1">
    <citation type="journal article" date="2024" name="IMA Fungus">
        <title>IMA Genome - F19 : A genome assembly and annotation guide to empower mycologists, including annotated draft genome sequences of Ceratocystis pirilliformis, Diaporthe australafricana, Fusarium ophioides, Paecilomyces lecythidis, and Sporothrix stenoceras.</title>
        <authorList>
            <person name="Aylward J."/>
            <person name="Wilson A.M."/>
            <person name="Visagie C.M."/>
            <person name="Spraker J."/>
            <person name="Barnes I."/>
            <person name="Buitendag C."/>
            <person name="Ceriani C."/>
            <person name="Del Mar Angel L."/>
            <person name="du Plessis D."/>
            <person name="Fuchs T."/>
            <person name="Gasser K."/>
            <person name="Kramer D."/>
            <person name="Li W."/>
            <person name="Munsamy K."/>
            <person name="Piso A."/>
            <person name="Price J.L."/>
            <person name="Sonnekus B."/>
            <person name="Thomas C."/>
            <person name="van der Nest A."/>
            <person name="van Dijk A."/>
            <person name="van Heerden A."/>
            <person name="van Vuuren N."/>
            <person name="Yilmaz N."/>
            <person name="Duong T.A."/>
            <person name="van der Merwe N.A."/>
            <person name="Wingfield M.J."/>
            <person name="Wingfield B.D."/>
        </authorList>
    </citation>
    <scope>NUCLEOTIDE SEQUENCE [LARGE SCALE GENOMIC DNA]</scope>
    <source>
        <strain evidence="2 3">CMW 18167</strain>
    </source>
</reference>
<dbReference type="InterPro" id="IPR016181">
    <property type="entry name" value="Acyl_CoA_acyltransferase"/>
</dbReference>
<comment type="caution">
    <text evidence="2">The sequence shown here is derived from an EMBL/GenBank/DDBJ whole genome shotgun (WGS) entry which is preliminary data.</text>
</comment>
<evidence type="ECO:0000313" key="3">
    <source>
        <dbReference type="Proteomes" id="UP001583193"/>
    </source>
</evidence>
<dbReference type="Pfam" id="PF00583">
    <property type="entry name" value="Acetyltransf_1"/>
    <property type="match status" value="1"/>
</dbReference>
<evidence type="ECO:0000313" key="2">
    <source>
        <dbReference type="EMBL" id="KAL1886508.1"/>
    </source>
</evidence>
<gene>
    <name evidence="2" type="ORF">Plec18167_000439</name>
</gene>
<dbReference type="EMBL" id="JAVDPF010000001">
    <property type="protein sequence ID" value="KAL1886508.1"/>
    <property type="molecule type" value="Genomic_DNA"/>
</dbReference>
<name>A0ABR3YDY0_9EURO</name>
<dbReference type="PROSITE" id="PS51186">
    <property type="entry name" value="GNAT"/>
    <property type="match status" value="1"/>
</dbReference>
<dbReference type="SUPFAM" id="SSF55729">
    <property type="entry name" value="Acyl-CoA N-acyltransferases (Nat)"/>
    <property type="match status" value="1"/>
</dbReference>
<dbReference type="Proteomes" id="UP001583193">
    <property type="component" value="Unassembled WGS sequence"/>
</dbReference>
<organism evidence="2 3">
    <name type="scientific">Paecilomyces lecythidis</name>
    <dbReference type="NCBI Taxonomy" id="3004212"/>
    <lineage>
        <taxon>Eukaryota</taxon>
        <taxon>Fungi</taxon>
        <taxon>Dikarya</taxon>
        <taxon>Ascomycota</taxon>
        <taxon>Pezizomycotina</taxon>
        <taxon>Eurotiomycetes</taxon>
        <taxon>Eurotiomycetidae</taxon>
        <taxon>Eurotiales</taxon>
        <taxon>Thermoascaceae</taxon>
        <taxon>Paecilomyces</taxon>
    </lineage>
</organism>
<dbReference type="Gene3D" id="3.40.630.30">
    <property type="match status" value="1"/>
</dbReference>
<accession>A0ABR3YDY0</accession>
<feature type="domain" description="N-acetyltransferase" evidence="1">
    <location>
        <begin position="148"/>
        <end position="290"/>
    </location>
</feature>
<evidence type="ECO:0000259" key="1">
    <source>
        <dbReference type="PROSITE" id="PS51186"/>
    </source>
</evidence>